<dbReference type="Pfam" id="PF00664">
    <property type="entry name" value="ABC_membrane"/>
    <property type="match status" value="1"/>
</dbReference>
<dbReference type="SUPFAM" id="SSF52540">
    <property type="entry name" value="P-loop containing nucleoside triphosphate hydrolases"/>
    <property type="match status" value="1"/>
</dbReference>
<dbReference type="Gene3D" id="1.20.1560.10">
    <property type="entry name" value="ABC transporter type 1, transmembrane domain"/>
    <property type="match status" value="1"/>
</dbReference>
<dbReference type="GO" id="GO:0005886">
    <property type="term" value="C:plasma membrane"/>
    <property type="evidence" value="ECO:0007669"/>
    <property type="project" value="UniProtKB-SubCell"/>
</dbReference>
<feature type="transmembrane region" description="Helical" evidence="7">
    <location>
        <begin position="134"/>
        <end position="155"/>
    </location>
</feature>
<feature type="domain" description="ABC transmembrane type-1" evidence="9">
    <location>
        <begin position="27"/>
        <end position="313"/>
    </location>
</feature>
<organism evidence="10 11">
    <name type="scientific">Aliidiomarina minuta</name>
    <dbReference type="NCBI Taxonomy" id="880057"/>
    <lineage>
        <taxon>Bacteria</taxon>
        <taxon>Pseudomonadati</taxon>
        <taxon>Pseudomonadota</taxon>
        <taxon>Gammaproteobacteria</taxon>
        <taxon>Alteromonadales</taxon>
        <taxon>Idiomarinaceae</taxon>
        <taxon>Aliidiomarina</taxon>
    </lineage>
</organism>
<proteinExistence type="predicted"/>
<feature type="transmembrane region" description="Helical" evidence="7">
    <location>
        <begin position="161"/>
        <end position="181"/>
    </location>
</feature>
<dbReference type="GO" id="GO:0042883">
    <property type="term" value="P:cysteine transport"/>
    <property type="evidence" value="ECO:0007669"/>
    <property type="project" value="InterPro"/>
</dbReference>
<dbReference type="Gene3D" id="3.40.50.300">
    <property type="entry name" value="P-loop containing nucleotide triphosphate hydrolases"/>
    <property type="match status" value="1"/>
</dbReference>
<keyword evidence="5 7" id="KW-1133">Transmembrane helix</keyword>
<evidence type="ECO:0000256" key="2">
    <source>
        <dbReference type="ARBA" id="ARBA00022692"/>
    </source>
</evidence>
<dbReference type="SUPFAM" id="SSF90123">
    <property type="entry name" value="ABC transporter transmembrane region"/>
    <property type="match status" value="1"/>
</dbReference>
<evidence type="ECO:0000256" key="1">
    <source>
        <dbReference type="ARBA" id="ARBA00004651"/>
    </source>
</evidence>
<evidence type="ECO:0000256" key="4">
    <source>
        <dbReference type="ARBA" id="ARBA00022840"/>
    </source>
</evidence>
<evidence type="ECO:0000259" key="9">
    <source>
        <dbReference type="PROSITE" id="PS50929"/>
    </source>
</evidence>
<dbReference type="AlphaFoldDB" id="A0A432W3W5"/>
<evidence type="ECO:0000313" key="11">
    <source>
        <dbReference type="Proteomes" id="UP000288293"/>
    </source>
</evidence>
<sequence length="554" mass="60391">MAQSSPAKHYLKSLQKPLARLLQRTRLAGLLHGVSVIAQFTLFAWWLQQVLIEEQKVADTWAVILVLVVLVLLRTLFAAWQQQLAADCGRLAQREARSRLLKAWQQPLAGRQQLTDKASTANLMLEPVNGLYGYFARFLPQLWIAAVVPLLILIVVASLDWVAALFLLFAAPIIPAFMALVGMGAEQLNQRHFETTQKLAGLFVDRVRNLTNLQLFTATDEAIEDVSWASNTCRQANMKTLRVAFLSSAVLEFFAAVAIAAVAIYVGFSLLGYFTFGPASEMTLFSGLTVLLLAPEFFQPLRTLSQHYHDRASALGAAALLAAEPSVEVTNPPSSSEVIENSQSIQIRQMSFSYPGMSQPVFESLNHAFAKGQIHVIQGPSGSGKSTLIQLLLGFLQPQQGYIHLLGKAPGSMPIAYLPQRPFIVQGSLADNLRLVTPEASEPAMLEALKQVALLDLVETLESGLQTEIGEQGTGLSGGEAQRLALARVFLQPTDIIIMDEPTAALDTETSASVQRALQQLRAAGHTLLVVTHDQSLLPMADSVTRLPESLNVE</sequence>
<comment type="subcellular location">
    <subcellularLocation>
        <location evidence="1">Cell membrane</location>
        <topology evidence="1">Multi-pass membrane protein</topology>
    </subcellularLocation>
</comment>
<feature type="transmembrane region" description="Helical" evidence="7">
    <location>
        <begin position="27"/>
        <end position="48"/>
    </location>
</feature>
<dbReference type="InterPro" id="IPR014216">
    <property type="entry name" value="ABC_transptr_CydD"/>
</dbReference>
<dbReference type="GO" id="GO:0140359">
    <property type="term" value="F:ABC-type transporter activity"/>
    <property type="evidence" value="ECO:0007669"/>
    <property type="project" value="InterPro"/>
</dbReference>
<dbReference type="PROSITE" id="PS50929">
    <property type="entry name" value="ABC_TM1F"/>
    <property type="match status" value="1"/>
</dbReference>
<name>A0A432W3W5_9GAMM</name>
<evidence type="ECO:0000256" key="6">
    <source>
        <dbReference type="ARBA" id="ARBA00023136"/>
    </source>
</evidence>
<dbReference type="NCBIfam" id="TIGR02857">
    <property type="entry name" value="CydD"/>
    <property type="match status" value="1"/>
</dbReference>
<dbReference type="Pfam" id="PF00005">
    <property type="entry name" value="ABC_tran"/>
    <property type="match status" value="1"/>
</dbReference>
<dbReference type="InterPro" id="IPR039421">
    <property type="entry name" value="Type_1_exporter"/>
</dbReference>
<dbReference type="InterPro" id="IPR017871">
    <property type="entry name" value="ABC_transporter-like_CS"/>
</dbReference>
<dbReference type="GO" id="GO:0016887">
    <property type="term" value="F:ATP hydrolysis activity"/>
    <property type="evidence" value="ECO:0007669"/>
    <property type="project" value="InterPro"/>
</dbReference>
<evidence type="ECO:0000256" key="3">
    <source>
        <dbReference type="ARBA" id="ARBA00022741"/>
    </source>
</evidence>
<dbReference type="InterPro" id="IPR003439">
    <property type="entry name" value="ABC_transporter-like_ATP-bd"/>
</dbReference>
<reference evidence="10 11" key="1">
    <citation type="journal article" date="2011" name="Front. Microbiol.">
        <title>Genomic signatures of strain selection and enhancement in Bacillus atrophaeus var. globigii, a historical biowarfare simulant.</title>
        <authorList>
            <person name="Gibbons H.S."/>
            <person name="Broomall S.M."/>
            <person name="McNew L.A."/>
            <person name="Daligault H."/>
            <person name="Chapman C."/>
            <person name="Bruce D."/>
            <person name="Karavis M."/>
            <person name="Krepps M."/>
            <person name="McGregor P.A."/>
            <person name="Hong C."/>
            <person name="Park K.H."/>
            <person name="Akmal A."/>
            <person name="Feldman A."/>
            <person name="Lin J.S."/>
            <person name="Chang W.E."/>
            <person name="Higgs B.W."/>
            <person name="Demirev P."/>
            <person name="Lindquist J."/>
            <person name="Liem A."/>
            <person name="Fochler E."/>
            <person name="Read T.D."/>
            <person name="Tapia R."/>
            <person name="Johnson S."/>
            <person name="Bishop-Lilly K.A."/>
            <person name="Detter C."/>
            <person name="Han C."/>
            <person name="Sozhamannan S."/>
            <person name="Rosenzweig C.N."/>
            <person name="Skowronski E.W."/>
        </authorList>
    </citation>
    <scope>NUCLEOTIDE SEQUENCE [LARGE SCALE GENOMIC DNA]</scope>
    <source>
        <strain evidence="10 11">MLST1</strain>
    </source>
</reference>
<dbReference type="PANTHER" id="PTHR24221">
    <property type="entry name" value="ATP-BINDING CASSETTE SUB-FAMILY B"/>
    <property type="match status" value="1"/>
</dbReference>
<evidence type="ECO:0000313" key="10">
    <source>
        <dbReference type="EMBL" id="RUO24053.1"/>
    </source>
</evidence>
<keyword evidence="2 7" id="KW-0812">Transmembrane</keyword>
<accession>A0A432W3W5</accession>
<dbReference type="EMBL" id="PIPL01000003">
    <property type="protein sequence ID" value="RUO24053.1"/>
    <property type="molecule type" value="Genomic_DNA"/>
</dbReference>
<dbReference type="InterPro" id="IPR011527">
    <property type="entry name" value="ABC1_TM_dom"/>
</dbReference>
<protein>
    <submittedName>
        <fullName evidence="10">Thiol reductant ABC exporter subunit CydD</fullName>
    </submittedName>
</protein>
<evidence type="ECO:0000256" key="5">
    <source>
        <dbReference type="ARBA" id="ARBA00022989"/>
    </source>
</evidence>
<dbReference type="PROSITE" id="PS00211">
    <property type="entry name" value="ABC_TRANSPORTER_1"/>
    <property type="match status" value="1"/>
</dbReference>
<dbReference type="InterPro" id="IPR027417">
    <property type="entry name" value="P-loop_NTPase"/>
</dbReference>
<dbReference type="RefSeq" id="WP_126804474.1">
    <property type="nucleotide sequence ID" value="NZ_PIPL01000003.1"/>
</dbReference>
<gene>
    <name evidence="10" type="primary">cydD</name>
    <name evidence="10" type="ORF">CWE09_12990</name>
</gene>
<dbReference type="SMART" id="SM00382">
    <property type="entry name" value="AAA"/>
    <property type="match status" value="1"/>
</dbReference>
<feature type="transmembrane region" description="Helical" evidence="7">
    <location>
        <begin position="60"/>
        <end position="80"/>
    </location>
</feature>
<dbReference type="OrthoDB" id="9806127at2"/>
<dbReference type="GO" id="GO:0034040">
    <property type="term" value="F:ATPase-coupled lipid transmembrane transporter activity"/>
    <property type="evidence" value="ECO:0007669"/>
    <property type="project" value="TreeGrafter"/>
</dbReference>
<comment type="caution">
    <text evidence="10">The sequence shown here is derived from an EMBL/GenBank/DDBJ whole genome shotgun (WGS) entry which is preliminary data.</text>
</comment>
<dbReference type="GO" id="GO:0005524">
    <property type="term" value="F:ATP binding"/>
    <property type="evidence" value="ECO:0007669"/>
    <property type="project" value="UniProtKB-KW"/>
</dbReference>
<keyword evidence="4" id="KW-0067">ATP-binding</keyword>
<dbReference type="PROSITE" id="PS50893">
    <property type="entry name" value="ABC_TRANSPORTER_2"/>
    <property type="match status" value="1"/>
</dbReference>
<dbReference type="PANTHER" id="PTHR24221:SF261">
    <property type="entry name" value="GLUTATHIONE_L-CYSTEINE TRANSPORT SYSTEM ATP-BINDING_PERMEASE PROTEIN CYDD"/>
    <property type="match status" value="1"/>
</dbReference>
<dbReference type="InterPro" id="IPR003593">
    <property type="entry name" value="AAA+_ATPase"/>
</dbReference>
<keyword evidence="6 7" id="KW-0472">Membrane</keyword>
<evidence type="ECO:0000256" key="7">
    <source>
        <dbReference type="SAM" id="Phobius"/>
    </source>
</evidence>
<keyword evidence="3" id="KW-0547">Nucleotide-binding</keyword>
<dbReference type="CDD" id="cd18584">
    <property type="entry name" value="ABC_6TM_AarD_CydD"/>
    <property type="match status" value="1"/>
</dbReference>
<feature type="transmembrane region" description="Helical" evidence="7">
    <location>
        <begin position="243"/>
        <end position="268"/>
    </location>
</feature>
<evidence type="ECO:0000259" key="8">
    <source>
        <dbReference type="PROSITE" id="PS50893"/>
    </source>
</evidence>
<dbReference type="InterPro" id="IPR036640">
    <property type="entry name" value="ABC1_TM_sf"/>
</dbReference>
<keyword evidence="11" id="KW-1185">Reference proteome</keyword>
<feature type="domain" description="ABC transporter" evidence="8">
    <location>
        <begin position="345"/>
        <end position="553"/>
    </location>
</feature>
<dbReference type="Proteomes" id="UP000288293">
    <property type="component" value="Unassembled WGS sequence"/>
</dbReference>